<feature type="domain" description="Peptidase S33 tripeptidyl aminopeptidase-like C-terminal" evidence="4">
    <location>
        <begin position="367"/>
        <end position="462"/>
    </location>
</feature>
<evidence type="ECO:0000256" key="1">
    <source>
        <dbReference type="ARBA" id="ARBA00010088"/>
    </source>
</evidence>
<dbReference type="EMBL" id="MU005597">
    <property type="protein sequence ID" value="KAF2680260.1"/>
    <property type="molecule type" value="Genomic_DNA"/>
</dbReference>
<dbReference type="InterPro" id="IPR013595">
    <property type="entry name" value="Pept_S33_TAP-like_C"/>
</dbReference>
<feature type="non-terminal residue" evidence="5">
    <location>
        <position position="471"/>
    </location>
</feature>
<evidence type="ECO:0000259" key="4">
    <source>
        <dbReference type="Pfam" id="PF08386"/>
    </source>
</evidence>
<comment type="similarity">
    <text evidence="1">Belongs to the peptidase S33 family.</text>
</comment>
<dbReference type="InterPro" id="IPR029058">
    <property type="entry name" value="AB_hydrolase_fold"/>
</dbReference>
<organism evidence="5 6">
    <name type="scientific">Lentithecium fluviatile CBS 122367</name>
    <dbReference type="NCBI Taxonomy" id="1168545"/>
    <lineage>
        <taxon>Eukaryota</taxon>
        <taxon>Fungi</taxon>
        <taxon>Dikarya</taxon>
        <taxon>Ascomycota</taxon>
        <taxon>Pezizomycotina</taxon>
        <taxon>Dothideomycetes</taxon>
        <taxon>Pleosporomycetidae</taxon>
        <taxon>Pleosporales</taxon>
        <taxon>Massarineae</taxon>
        <taxon>Lentitheciaceae</taxon>
        <taxon>Lentithecium</taxon>
    </lineage>
</organism>
<dbReference type="AlphaFoldDB" id="A0A6G1IQJ8"/>
<sequence>IPPNDAMQWHPCFEKFTCANLLVPLDYANVSAGYTNIAFLKQDASIQPAKDILINPGGPGGSGINYVRNHHIKLRQNLGPNYNLVGFDPRSVNNSGPHLDYYRCMGKPLNKIEKLDQAWCKNALANGEAKYTGTVAVAQDMLNYIELRNEELGKHGEDAKLNFFGASYGTALGATFAATYPDRVERMILDAVMDTAAYYKAKQNNDAGDAAEVLRHFSPLCFAAGPERCSFHGGNKTAADIEARIQTIFTRLTNKSIVCTSPDLPNLPPHKLDGIDLAYVMFMAAYHPITSFPALAETFVELEKGEGRKFLEQLWDGSRILKDQAGDVGQGVMIHCLDPALARLGKKLEGRRNPFPLVAIQYLLAGQNQQCEYRDFVPPPSQQFLVGFVETKTSFPIMFVGTAADPVTPIRGAYAMSKYFPGSVVLKQDSIGHCFGSSSSECTRKHVQAYLAGSVPIEGTVCQPDLLPFEE</sequence>
<dbReference type="SUPFAM" id="SSF53474">
    <property type="entry name" value="alpha/beta-Hydrolases"/>
    <property type="match status" value="1"/>
</dbReference>
<evidence type="ECO:0000256" key="2">
    <source>
        <dbReference type="ARBA" id="ARBA00022801"/>
    </source>
</evidence>
<reference evidence="5" key="1">
    <citation type="journal article" date="2020" name="Stud. Mycol.">
        <title>101 Dothideomycetes genomes: a test case for predicting lifestyles and emergence of pathogens.</title>
        <authorList>
            <person name="Haridas S."/>
            <person name="Albert R."/>
            <person name="Binder M."/>
            <person name="Bloem J."/>
            <person name="Labutti K."/>
            <person name="Salamov A."/>
            <person name="Andreopoulos B."/>
            <person name="Baker S."/>
            <person name="Barry K."/>
            <person name="Bills G."/>
            <person name="Bluhm B."/>
            <person name="Cannon C."/>
            <person name="Castanera R."/>
            <person name="Culley D."/>
            <person name="Daum C."/>
            <person name="Ezra D."/>
            <person name="Gonzalez J."/>
            <person name="Henrissat B."/>
            <person name="Kuo A."/>
            <person name="Liang C."/>
            <person name="Lipzen A."/>
            <person name="Lutzoni F."/>
            <person name="Magnuson J."/>
            <person name="Mondo S."/>
            <person name="Nolan M."/>
            <person name="Ohm R."/>
            <person name="Pangilinan J."/>
            <person name="Park H.-J."/>
            <person name="Ramirez L."/>
            <person name="Alfaro M."/>
            <person name="Sun H."/>
            <person name="Tritt A."/>
            <person name="Yoshinaga Y."/>
            <person name="Zwiers L.-H."/>
            <person name="Turgeon B."/>
            <person name="Goodwin S."/>
            <person name="Spatafora J."/>
            <person name="Crous P."/>
            <person name="Grigoriev I."/>
        </authorList>
    </citation>
    <scope>NUCLEOTIDE SEQUENCE</scope>
    <source>
        <strain evidence="5">CBS 122367</strain>
    </source>
</reference>
<name>A0A6G1IQJ8_9PLEO</name>
<accession>A0A6G1IQJ8</accession>
<protein>
    <submittedName>
        <fullName evidence="5">Alpha/beta-hydrolase</fullName>
    </submittedName>
</protein>
<evidence type="ECO:0000259" key="3">
    <source>
        <dbReference type="Pfam" id="PF00561"/>
    </source>
</evidence>
<dbReference type="Proteomes" id="UP000799291">
    <property type="component" value="Unassembled WGS sequence"/>
</dbReference>
<evidence type="ECO:0000313" key="6">
    <source>
        <dbReference type="Proteomes" id="UP000799291"/>
    </source>
</evidence>
<keyword evidence="6" id="KW-1185">Reference proteome</keyword>
<dbReference type="Gene3D" id="3.40.50.1820">
    <property type="entry name" value="alpha/beta hydrolase"/>
    <property type="match status" value="1"/>
</dbReference>
<dbReference type="InterPro" id="IPR051601">
    <property type="entry name" value="Serine_prot/Carboxylest_S33"/>
</dbReference>
<feature type="non-terminal residue" evidence="5">
    <location>
        <position position="1"/>
    </location>
</feature>
<dbReference type="PANTHER" id="PTHR43248">
    <property type="entry name" value="2-SUCCINYL-6-HYDROXY-2,4-CYCLOHEXADIENE-1-CARBOXYLATE SYNTHASE"/>
    <property type="match status" value="1"/>
</dbReference>
<proteinExistence type="inferred from homology"/>
<keyword evidence="2 5" id="KW-0378">Hydrolase</keyword>
<gene>
    <name evidence="5" type="ORF">K458DRAFT_260050</name>
</gene>
<dbReference type="OrthoDB" id="425534at2759"/>
<dbReference type="Pfam" id="PF08386">
    <property type="entry name" value="Abhydrolase_4"/>
    <property type="match status" value="1"/>
</dbReference>
<dbReference type="InterPro" id="IPR000073">
    <property type="entry name" value="AB_hydrolase_1"/>
</dbReference>
<dbReference type="GO" id="GO:0016787">
    <property type="term" value="F:hydrolase activity"/>
    <property type="evidence" value="ECO:0007669"/>
    <property type="project" value="UniProtKB-KW"/>
</dbReference>
<evidence type="ECO:0000313" key="5">
    <source>
        <dbReference type="EMBL" id="KAF2680260.1"/>
    </source>
</evidence>
<dbReference type="PANTHER" id="PTHR43248:SF25">
    <property type="entry name" value="AB HYDROLASE-1 DOMAIN-CONTAINING PROTEIN-RELATED"/>
    <property type="match status" value="1"/>
</dbReference>
<dbReference type="Pfam" id="PF00561">
    <property type="entry name" value="Abhydrolase_1"/>
    <property type="match status" value="1"/>
</dbReference>
<feature type="domain" description="AB hydrolase-1" evidence="3">
    <location>
        <begin position="52"/>
        <end position="195"/>
    </location>
</feature>